<gene>
    <name evidence="1" type="ORF">RHMOL_Rhmol05G0299600</name>
</gene>
<dbReference type="EMBL" id="CM046392">
    <property type="protein sequence ID" value="KAI8556995.1"/>
    <property type="molecule type" value="Genomic_DNA"/>
</dbReference>
<protein>
    <submittedName>
        <fullName evidence="1">Uncharacterized protein</fullName>
    </submittedName>
</protein>
<evidence type="ECO:0000313" key="2">
    <source>
        <dbReference type="Proteomes" id="UP001062846"/>
    </source>
</evidence>
<name>A0ACC0NUR2_RHOML</name>
<comment type="caution">
    <text evidence="1">The sequence shown here is derived from an EMBL/GenBank/DDBJ whole genome shotgun (WGS) entry which is preliminary data.</text>
</comment>
<proteinExistence type="predicted"/>
<evidence type="ECO:0000313" key="1">
    <source>
        <dbReference type="EMBL" id="KAI8556995.1"/>
    </source>
</evidence>
<sequence length="1148" mass="128619">MGFISRKIFPACGSMCVCCPAMRSSSRRPVKRYKKLLAEIFPKSSFKFRYHGSLVASLLVKFAHLCYIRWSLHLSLAGMWRLTLYFIMQKTPPNERKIVKLCEYAAKNPFRIPKIAKYLEERCYKELRCEHIKFINIVSEAYNKLLCLCKEQMAYFAVSLLNVVNEMMDSHKKDAVRIIGCQTFTRFIYSQVDGTYTYNIEILVDKVCTLARESGEDHEKCCLRAASLQCLSAMVWYMAEFSHIFAKFDEIVHVTLDNYDPDPLGEDDDERGEPHHNWVDEVVRCEGRTVAGVGSEISSCTILRPRAEKKDPSLLSREEIETPKVWAQICIQKMVELAKESITMRLVLDPMFIYFDTKRYWVPRHGLAIMVLSDMCYFVENPGNQQFILSTVIHHLDHKNVSHDPQVKSNVVQIATSLARQIRSEAVLTDSGFISDLCRHLRKSLQATVDSVGEEVLNLNISLQNTIEDCLLEIVKGIVDSRSIFDMMAITLEKLPSVKVVAKATIDSLIILAHVVSLASVSSLSQQVFPEALLVQLVKIMLHHDVEVRAGAHQIFSAMLVLCSNSQHGIGSKHPRRWQSDSASPFASIKSLLERLRREKDGTKVHKPVNSVQDNFKDREVIEEEWKQGRAPKNSSNFHEISSIIDKTTKTTSWAEAEPSILKFSEDQVAQLLSAFWVQANLPDNLPFNIEAIAHSYCLTLLSLRFKNSKNNVVVRFFQLPLSLRNTLLDPNNGTWPPAYQRTVLILSTAMLTFAAKMYQILDLIDLVKSLVEYEVDPYLGISDDFQVYVKPWADVREFGSAADNKDAASLLHHLRNQVYETDKIVVDSLVQSLSGITELEPDDLAKQLSEPFTPDDAFMFGPHSVVDLDDLQAIENSKETLSIDGDFTTNLMAEDDLRSESSVADLSRFIPLVAASPSMPHIISIGQLLESALEVAGQVAGTSISTSPLPYSAMASQCEALGTGARQRLSSWLTHESHYSKTSEKLFPAISTDGLSELKMVNKGGGAVQGGVLPMDPWLAMKLPPASPFDNFLRAARLSELTGIAGNECFGVLRFSGSAFVMLCSVFLRSLVQLEIVSLQPEVKMAGHKVVHAALKGPSVIKEIGLGIALGLVCGGVWKTKQWEGQRKVRTFYDLLEKGEISITSQE</sequence>
<organism evidence="1 2">
    <name type="scientific">Rhododendron molle</name>
    <name type="common">Chinese azalea</name>
    <name type="synonym">Azalea mollis</name>
    <dbReference type="NCBI Taxonomy" id="49168"/>
    <lineage>
        <taxon>Eukaryota</taxon>
        <taxon>Viridiplantae</taxon>
        <taxon>Streptophyta</taxon>
        <taxon>Embryophyta</taxon>
        <taxon>Tracheophyta</taxon>
        <taxon>Spermatophyta</taxon>
        <taxon>Magnoliopsida</taxon>
        <taxon>eudicotyledons</taxon>
        <taxon>Gunneridae</taxon>
        <taxon>Pentapetalae</taxon>
        <taxon>asterids</taxon>
        <taxon>Ericales</taxon>
        <taxon>Ericaceae</taxon>
        <taxon>Ericoideae</taxon>
        <taxon>Rhodoreae</taxon>
        <taxon>Rhododendron</taxon>
    </lineage>
</organism>
<dbReference type="Proteomes" id="UP001062846">
    <property type="component" value="Chromosome 5"/>
</dbReference>
<reference evidence="1" key="1">
    <citation type="submission" date="2022-02" db="EMBL/GenBank/DDBJ databases">
        <title>Plant Genome Project.</title>
        <authorList>
            <person name="Zhang R.-G."/>
        </authorList>
    </citation>
    <scope>NUCLEOTIDE SEQUENCE</scope>
    <source>
        <strain evidence="1">AT1</strain>
    </source>
</reference>
<accession>A0ACC0NUR2</accession>
<keyword evidence="2" id="KW-1185">Reference proteome</keyword>